<sequence>MAPQSRLASFENPLLKPASGGCLLPASITEAGEDFRKAFGGQEINWVTRSICGYRVSISLKYRFLILPELIRVAVSGKRVAFDQCIADVGVVPHDEFSRNMLLRVSKLTKPTLAHPITIPVGLEFAKRWGFYDELSRVAEMVARTERRFELMLRCGLCVFPLLVDVLGAGQFVLNHCKSLVSHGGVEQKAPAAERNKIGAEKLCGGRAFFANGFPGTYFANVFPGTVFANGFPGTFFPNGFPGTFIANGLPGTFLANGFPDTFFANGFANTFSSERHPSPPPHTVLRDWLLAMASPSDHTTKGRMERSDNTLVHTVASFLPDDTTTVPLPTLLESLPVFYKPAFSTLPVAMLVEDLELAQEELGELGIQVVDSYTTTLHPPYSTSNYLWSHRRHVKLYWNKMMRLGDDIPWLGCRVSKFMEGAREQSFAFKKLRQAIGIDESKEHPHIPHRGTLSQDRLRVPFAIQDIGNYCKSGPATDYYGRVIPVSHVSKLLYQSCRFQLPTPSTKPGTPAVFGANMFKRALKLDTRTAVAIVCSSLARFGKDIASAVPLKIVEPPPTAPQISIPSRTIRHRKGTPQELIEILDSYPRLGRTTVDTHRS</sequence>
<dbReference type="Proteomes" id="UP000799324">
    <property type="component" value="Unassembled WGS sequence"/>
</dbReference>
<name>A0A6A6TRL9_9PLEO</name>
<keyword evidence="2" id="KW-1185">Reference proteome</keyword>
<evidence type="ECO:0000313" key="2">
    <source>
        <dbReference type="Proteomes" id="UP000799324"/>
    </source>
</evidence>
<organism evidence="1 2">
    <name type="scientific">Lophiostoma macrostomum CBS 122681</name>
    <dbReference type="NCBI Taxonomy" id="1314788"/>
    <lineage>
        <taxon>Eukaryota</taxon>
        <taxon>Fungi</taxon>
        <taxon>Dikarya</taxon>
        <taxon>Ascomycota</taxon>
        <taxon>Pezizomycotina</taxon>
        <taxon>Dothideomycetes</taxon>
        <taxon>Pleosporomycetidae</taxon>
        <taxon>Pleosporales</taxon>
        <taxon>Lophiostomataceae</taxon>
        <taxon>Lophiostoma</taxon>
    </lineage>
</organism>
<reference evidence="1" key="1">
    <citation type="journal article" date="2020" name="Stud. Mycol.">
        <title>101 Dothideomycetes genomes: a test case for predicting lifestyles and emergence of pathogens.</title>
        <authorList>
            <person name="Haridas S."/>
            <person name="Albert R."/>
            <person name="Binder M."/>
            <person name="Bloem J."/>
            <person name="Labutti K."/>
            <person name="Salamov A."/>
            <person name="Andreopoulos B."/>
            <person name="Baker S."/>
            <person name="Barry K."/>
            <person name="Bills G."/>
            <person name="Bluhm B."/>
            <person name="Cannon C."/>
            <person name="Castanera R."/>
            <person name="Culley D."/>
            <person name="Daum C."/>
            <person name="Ezra D."/>
            <person name="Gonzalez J."/>
            <person name="Henrissat B."/>
            <person name="Kuo A."/>
            <person name="Liang C."/>
            <person name="Lipzen A."/>
            <person name="Lutzoni F."/>
            <person name="Magnuson J."/>
            <person name="Mondo S."/>
            <person name="Nolan M."/>
            <person name="Ohm R."/>
            <person name="Pangilinan J."/>
            <person name="Park H.-J."/>
            <person name="Ramirez L."/>
            <person name="Alfaro M."/>
            <person name="Sun H."/>
            <person name="Tritt A."/>
            <person name="Yoshinaga Y."/>
            <person name="Zwiers L.-H."/>
            <person name="Turgeon B."/>
            <person name="Goodwin S."/>
            <person name="Spatafora J."/>
            <person name="Crous P."/>
            <person name="Grigoriev I."/>
        </authorList>
    </citation>
    <scope>NUCLEOTIDE SEQUENCE</scope>
    <source>
        <strain evidence="1">CBS 122681</strain>
    </source>
</reference>
<proteinExistence type="predicted"/>
<protein>
    <submittedName>
        <fullName evidence="1">Uncharacterized protein</fullName>
    </submittedName>
</protein>
<dbReference type="AlphaFoldDB" id="A0A6A6TRL9"/>
<evidence type="ECO:0000313" key="1">
    <source>
        <dbReference type="EMBL" id="KAF2662709.1"/>
    </source>
</evidence>
<accession>A0A6A6TRL9</accession>
<gene>
    <name evidence="1" type="ORF">K491DRAFT_673195</name>
</gene>
<dbReference type="EMBL" id="MU004289">
    <property type="protein sequence ID" value="KAF2662709.1"/>
    <property type="molecule type" value="Genomic_DNA"/>
</dbReference>